<feature type="compositionally biased region" description="Basic and acidic residues" evidence="1">
    <location>
        <begin position="36"/>
        <end position="53"/>
    </location>
</feature>
<protein>
    <submittedName>
        <fullName evidence="2">F4a52bc2-fc7f-42ca-8b90-6700e610b5c1</fullName>
    </submittedName>
</protein>
<feature type="region of interest" description="Disordered" evidence="1">
    <location>
        <begin position="36"/>
        <end position="58"/>
    </location>
</feature>
<dbReference type="EMBL" id="CAJHIA010000030">
    <property type="protein sequence ID" value="CAD6447785.1"/>
    <property type="molecule type" value="Genomic_DNA"/>
</dbReference>
<organism evidence="2 3">
    <name type="scientific">Sclerotinia trifoliorum</name>
    <dbReference type="NCBI Taxonomy" id="28548"/>
    <lineage>
        <taxon>Eukaryota</taxon>
        <taxon>Fungi</taxon>
        <taxon>Dikarya</taxon>
        <taxon>Ascomycota</taxon>
        <taxon>Pezizomycotina</taxon>
        <taxon>Leotiomycetes</taxon>
        <taxon>Helotiales</taxon>
        <taxon>Sclerotiniaceae</taxon>
        <taxon>Sclerotinia</taxon>
    </lineage>
</organism>
<sequence length="390" mass="43442">MIFMPFDTQMDILNPKATFQPPATKGACIIVNKDMPKSSRKDVAAQDKKEDQHSSNMPIPRQKTETMIRNKVIWQKNIRPGGRIDWIIVGFNASTSVEKKVEAQIDWGKTIEKDSKNSEDKITATIPLELEPTVKENALRLVIGESLRKLVVEAVEEEEAITTKYFMDEIAVLEEGAMLGNKSGAKYSVGSHGKYRSAGEVTVSLCREANQTPLKYSRDGKVGEVLYTVGGVFKPSKWLRQITPVTSSNLPIRAERKSRDAERKGRDLYLRTRSNQESKTTSSSPTPKRPLSKLHSCGASPKSPPVVKLHPAEVLRSYQGSTNSSSNNFTPNYCPTFNTQSSKARLNTSICPRTNHSLTMRPEKSVIVASRMITHALGKRTISRVLKPEI</sequence>
<evidence type="ECO:0000313" key="3">
    <source>
        <dbReference type="Proteomes" id="UP000624404"/>
    </source>
</evidence>
<feature type="compositionally biased region" description="Basic and acidic residues" evidence="1">
    <location>
        <begin position="253"/>
        <end position="276"/>
    </location>
</feature>
<accession>A0A8H2W1A8</accession>
<gene>
    <name evidence="2" type="ORF">SCLTRI_LOCUS7577</name>
</gene>
<dbReference type="AlphaFoldDB" id="A0A8H2W1A8"/>
<evidence type="ECO:0000313" key="2">
    <source>
        <dbReference type="EMBL" id="CAD6447785.1"/>
    </source>
</evidence>
<dbReference type="OrthoDB" id="3539198at2759"/>
<feature type="region of interest" description="Disordered" evidence="1">
    <location>
        <begin position="250"/>
        <end position="306"/>
    </location>
</feature>
<comment type="caution">
    <text evidence="2">The sequence shown here is derived from an EMBL/GenBank/DDBJ whole genome shotgun (WGS) entry which is preliminary data.</text>
</comment>
<evidence type="ECO:0000256" key="1">
    <source>
        <dbReference type="SAM" id="MobiDB-lite"/>
    </source>
</evidence>
<proteinExistence type="predicted"/>
<dbReference type="Proteomes" id="UP000624404">
    <property type="component" value="Unassembled WGS sequence"/>
</dbReference>
<name>A0A8H2W1A8_9HELO</name>
<reference evidence="2" key="1">
    <citation type="submission" date="2020-10" db="EMBL/GenBank/DDBJ databases">
        <authorList>
            <person name="Kusch S."/>
        </authorList>
    </citation>
    <scope>NUCLEOTIDE SEQUENCE</scope>
    <source>
        <strain evidence="2">SwB9</strain>
    </source>
</reference>
<keyword evidence="3" id="KW-1185">Reference proteome</keyword>